<dbReference type="InterPro" id="IPR052421">
    <property type="entry name" value="PCW_Enzyme_Inhibitor"/>
</dbReference>
<dbReference type="NCBIfam" id="TIGR01614">
    <property type="entry name" value="PME_inhib"/>
    <property type="match status" value="1"/>
</dbReference>
<keyword evidence="1 4" id="KW-0732">Signal</keyword>
<dbReference type="InterPro" id="IPR006501">
    <property type="entry name" value="Pectinesterase_inhib_dom"/>
</dbReference>
<name>A0AAN9J3Z3_CROPI</name>
<dbReference type="Pfam" id="PF04043">
    <property type="entry name" value="PMEI"/>
    <property type="match status" value="1"/>
</dbReference>
<organism evidence="6 7">
    <name type="scientific">Crotalaria pallida</name>
    <name type="common">Smooth rattlebox</name>
    <name type="synonym">Crotalaria striata</name>
    <dbReference type="NCBI Taxonomy" id="3830"/>
    <lineage>
        <taxon>Eukaryota</taxon>
        <taxon>Viridiplantae</taxon>
        <taxon>Streptophyta</taxon>
        <taxon>Embryophyta</taxon>
        <taxon>Tracheophyta</taxon>
        <taxon>Spermatophyta</taxon>
        <taxon>Magnoliopsida</taxon>
        <taxon>eudicotyledons</taxon>
        <taxon>Gunneridae</taxon>
        <taxon>Pentapetalae</taxon>
        <taxon>rosids</taxon>
        <taxon>fabids</taxon>
        <taxon>Fabales</taxon>
        <taxon>Fabaceae</taxon>
        <taxon>Papilionoideae</taxon>
        <taxon>50 kb inversion clade</taxon>
        <taxon>genistoids sensu lato</taxon>
        <taxon>core genistoids</taxon>
        <taxon>Crotalarieae</taxon>
        <taxon>Crotalaria</taxon>
    </lineage>
</organism>
<protein>
    <recommendedName>
        <fullName evidence="5">Pectinesterase inhibitor domain-containing protein</fullName>
    </recommendedName>
</protein>
<evidence type="ECO:0000256" key="2">
    <source>
        <dbReference type="ARBA" id="ARBA00023157"/>
    </source>
</evidence>
<dbReference type="GO" id="GO:0046910">
    <property type="term" value="F:pectinesterase inhibitor activity"/>
    <property type="evidence" value="ECO:0007669"/>
    <property type="project" value="InterPro"/>
</dbReference>
<dbReference type="PANTHER" id="PTHR36710:SF20">
    <property type="entry name" value="PECTINESTERASE INHIBITOR DOMAIN PROTEIN"/>
    <property type="match status" value="1"/>
</dbReference>
<keyword evidence="7" id="KW-1185">Reference proteome</keyword>
<evidence type="ECO:0000313" key="7">
    <source>
        <dbReference type="Proteomes" id="UP001372338"/>
    </source>
</evidence>
<dbReference type="CDD" id="cd15797">
    <property type="entry name" value="PMEI"/>
    <property type="match status" value="1"/>
</dbReference>
<dbReference type="FunFam" id="1.20.140.40:FF:000008">
    <property type="entry name" value="Invertase/pectin methylesterase inhibitor family protein"/>
    <property type="match status" value="1"/>
</dbReference>
<feature type="domain" description="Pectinesterase inhibitor" evidence="5">
    <location>
        <begin position="28"/>
        <end position="181"/>
    </location>
</feature>
<dbReference type="SMART" id="SM00856">
    <property type="entry name" value="PMEI"/>
    <property type="match status" value="1"/>
</dbReference>
<dbReference type="PANTHER" id="PTHR36710">
    <property type="entry name" value="PECTINESTERASE INHIBITOR-LIKE"/>
    <property type="match status" value="1"/>
</dbReference>
<evidence type="ECO:0000256" key="1">
    <source>
        <dbReference type="ARBA" id="ARBA00022729"/>
    </source>
</evidence>
<dbReference type="InterPro" id="IPR035513">
    <property type="entry name" value="Invertase/methylesterase_inhib"/>
</dbReference>
<dbReference type="InterPro" id="IPR034086">
    <property type="entry name" value="PMEI_plant"/>
</dbReference>
<comment type="caution">
    <text evidence="6">The sequence shown here is derived from an EMBL/GenBank/DDBJ whole genome shotgun (WGS) entry which is preliminary data.</text>
</comment>
<gene>
    <name evidence="6" type="ORF">RIF29_05827</name>
</gene>
<reference evidence="6 7" key="1">
    <citation type="submission" date="2024-01" db="EMBL/GenBank/DDBJ databases">
        <title>The genomes of 5 underutilized Papilionoideae crops provide insights into root nodulation and disease resistanc.</title>
        <authorList>
            <person name="Yuan L."/>
        </authorList>
    </citation>
    <scope>NUCLEOTIDE SEQUENCE [LARGE SCALE GENOMIC DNA]</scope>
    <source>
        <strain evidence="6">ZHUSHIDOU_FW_LH</strain>
        <tissue evidence="6">Leaf</tissue>
    </source>
</reference>
<dbReference type="Gene3D" id="1.20.140.40">
    <property type="entry name" value="Invertase/pectin methylesterase inhibitor family protein"/>
    <property type="match status" value="1"/>
</dbReference>
<dbReference type="EMBL" id="JAYWIO010000001">
    <property type="protein sequence ID" value="KAK7290998.1"/>
    <property type="molecule type" value="Genomic_DNA"/>
</dbReference>
<sequence>MAYFFLRPSLTSCFVLMFLLFAASSNSSKVVDVSTICKETDNPSLCSNILNSKPGGAKGADLITLAQYTIDIVRGNLTNTISLIKTLIAKSGKDPTAKAHYEECLVHFSEEEGALGDINHTHELLMEGDYFGVKTSASAVIADMEYCISGEDPEDPIYPDKSKLPQYAHSIEQVVSIILVIPNYLMQK</sequence>
<feature type="chain" id="PRO_5042943711" description="Pectinesterase inhibitor domain-containing protein" evidence="4">
    <location>
        <begin position="28"/>
        <end position="188"/>
    </location>
</feature>
<dbReference type="SUPFAM" id="SSF101148">
    <property type="entry name" value="Plant invertase/pectin methylesterase inhibitor"/>
    <property type="match status" value="1"/>
</dbReference>
<accession>A0AAN9J3Z3</accession>
<dbReference type="AlphaFoldDB" id="A0AAN9J3Z3"/>
<comment type="similarity">
    <text evidence="3">Belongs to the PMEI family.</text>
</comment>
<evidence type="ECO:0000313" key="6">
    <source>
        <dbReference type="EMBL" id="KAK7290998.1"/>
    </source>
</evidence>
<proteinExistence type="inferred from homology"/>
<keyword evidence="2" id="KW-1015">Disulfide bond</keyword>
<evidence type="ECO:0000256" key="4">
    <source>
        <dbReference type="SAM" id="SignalP"/>
    </source>
</evidence>
<evidence type="ECO:0000259" key="5">
    <source>
        <dbReference type="SMART" id="SM00856"/>
    </source>
</evidence>
<dbReference type="Proteomes" id="UP001372338">
    <property type="component" value="Unassembled WGS sequence"/>
</dbReference>
<evidence type="ECO:0000256" key="3">
    <source>
        <dbReference type="ARBA" id="ARBA00038471"/>
    </source>
</evidence>
<feature type="signal peptide" evidence="4">
    <location>
        <begin position="1"/>
        <end position="27"/>
    </location>
</feature>